<feature type="region of interest" description="Disordered" evidence="2">
    <location>
        <begin position="1"/>
        <end position="32"/>
    </location>
</feature>
<name>A0A0V0Q8C0_PSEPJ</name>
<evidence type="ECO:0000313" key="4">
    <source>
        <dbReference type="Proteomes" id="UP000054937"/>
    </source>
</evidence>
<feature type="region of interest" description="Disordered" evidence="2">
    <location>
        <begin position="138"/>
        <end position="221"/>
    </location>
</feature>
<reference evidence="3 4" key="1">
    <citation type="journal article" date="2015" name="Sci. Rep.">
        <title>Genome of the facultative scuticociliatosis pathogen Pseudocohnilembus persalinus provides insight into its virulence through horizontal gene transfer.</title>
        <authorList>
            <person name="Xiong J."/>
            <person name="Wang G."/>
            <person name="Cheng J."/>
            <person name="Tian M."/>
            <person name="Pan X."/>
            <person name="Warren A."/>
            <person name="Jiang C."/>
            <person name="Yuan D."/>
            <person name="Miao W."/>
        </authorList>
    </citation>
    <scope>NUCLEOTIDE SEQUENCE [LARGE SCALE GENOMIC DNA]</scope>
    <source>
        <strain evidence="3">36N120E</strain>
    </source>
</reference>
<evidence type="ECO:0000313" key="3">
    <source>
        <dbReference type="EMBL" id="KRW98395.1"/>
    </source>
</evidence>
<dbReference type="InParanoid" id="A0A0V0Q8C0"/>
<dbReference type="Proteomes" id="UP000054937">
    <property type="component" value="Unassembled WGS sequence"/>
</dbReference>
<feature type="compositionally biased region" description="Polar residues" evidence="2">
    <location>
        <begin position="138"/>
        <end position="180"/>
    </location>
</feature>
<feature type="compositionally biased region" description="Basic and acidic residues" evidence="2">
    <location>
        <begin position="183"/>
        <end position="201"/>
    </location>
</feature>
<feature type="region of interest" description="Disordered" evidence="2">
    <location>
        <begin position="296"/>
        <end position="341"/>
    </location>
</feature>
<protein>
    <submittedName>
        <fullName evidence="3">Uncharacterized protein</fullName>
    </submittedName>
</protein>
<proteinExistence type="predicted"/>
<feature type="region of interest" description="Disordered" evidence="2">
    <location>
        <begin position="89"/>
        <end position="108"/>
    </location>
</feature>
<gene>
    <name evidence="3" type="ORF">PPERSA_12874</name>
</gene>
<dbReference type="AlphaFoldDB" id="A0A0V0Q8C0"/>
<sequence>MGILKNQDNRQQENRQDSPTKNQTIAQSAQTNYNSTIEFGSSSKKPLNNRLTNSQNQIQIQSISKLVGNDQKQIEQKQKLEQIIRQKQRQRMQNEVQKQNQNQKQNKYNFNQQEIKSTQQNNKKDSYSQNQSNRQFFNENDSQNQFQNKPRGLSFQTTKRTYSKNLYQNKTPIKRMQNSILGHKLENKERKSFSSLKKQEQQQEQQQYQFSQELQNEQKKEKNYEKKIMGQEVGNKNNLKNDRKSLENSINSIENGKEDQENQGLIQENEKYNQISQIHDSQLEEQLEQGINQRQNNHKNINKNQQRKINMSRQSLMSQDLNQSQIRMHTDEVWEDSPLKK</sequence>
<feature type="compositionally biased region" description="Polar residues" evidence="2">
    <location>
        <begin position="311"/>
        <end position="327"/>
    </location>
</feature>
<feature type="compositionally biased region" description="Basic and acidic residues" evidence="2">
    <location>
        <begin position="7"/>
        <end position="18"/>
    </location>
</feature>
<feature type="compositionally biased region" description="Polar residues" evidence="2">
    <location>
        <begin position="19"/>
        <end position="32"/>
    </location>
</feature>
<accession>A0A0V0Q8C0</accession>
<comment type="caution">
    <text evidence="3">The sequence shown here is derived from an EMBL/GenBank/DDBJ whole genome shotgun (WGS) entry which is preliminary data.</text>
</comment>
<feature type="compositionally biased region" description="Basic and acidic residues" evidence="2">
    <location>
        <begin position="328"/>
        <end position="341"/>
    </location>
</feature>
<keyword evidence="1" id="KW-0175">Coiled coil</keyword>
<organism evidence="3 4">
    <name type="scientific">Pseudocohnilembus persalinus</name>
    <name type="common">Ciliate</name>
    <dbReference type="NCBI Taxonomy" id="266149"/>
    <lineage>
        <taxon>Eukaryota</taxon>
        <taxon>Sar</taxon>
        <taxon>Alveolata</taxon>
        <taxon>Ciliophora</taxon>
        <taxon>Intramacronucleata</taxon>
        <taxon>Oligohymenophorea</taxon>
        <taxon>Scuticociliatia</taxon>
        <taxon>Philasterida</taxon>
        <taxon>Pseudocohnilembidae</taxon>
        <taxon>Pseudocohnilembus</taxon>
    </lineage>
</organism>
<dbReference type="EMBL" id="LDAU01000251">
    <property type="protein sequence ID" value="KRW98395.1"/>
    <property type="molecule type" value="Genomic_DNA"/>
</dbReference>
<feature type="coiled-coil region" evidence="1">
    <location>
        <begin position="236"/>
        <end position="263"/>
    </location>
</feature>
<feature type="compositionally biased region" description="Low complexity" evidence="2">
    <location>
        <begin position="202"/>
        <end position="215"/>
    </location>
</feature>
<evidence type="ECO:0000256" key="2">
    <source>
        <dbReference type="SAM" id="MobiDB-lite"/>
    </source>
</evidence>
<evidence type="ECO:0000256" key="1">
    <source>
        <dbReference type="SAM" id="Coils"/>
    </source>
</evidence>
<keyword evidence="4" id="KW-1185">Reference proteome</keyword>